<protein>
    <submittedName>
        <fullName evidence="1">Uncharacterized protein</fullName>
    </submittedName>
</protein>
<reference evidence="1 2" key="1">
    <citation type="submission" date="2017-04" db="EMBL/GenBank/DDBJ databases">
        <authorList>
            <person name="Afonso C.L."/>
            <person name="Miller P.J."/>
            <person name="Scott M.A."/>
            <person name="Spackman E."/>
            <person name="Goraichik I."/>
            <person name="Dimitrov K.M."/>
            <person name="Suarez D.L."/>
            <person name="Swayne D.E."/>
        </authorList>
    </citation>
    <scope>NUCLEOTIDE SEQUENCE [LARGE SCALE GENOMIC DNA]</scope>
    <source>
        <strain evidence="1">LMG 28154</strain>
    </source>
</reference>
<evidence type="ECO:0000313" key="2">
    <source>
        <dbReference type="Proteomes" id="UP000198460"/>
    </source>
</evidence>
<sequence>MRRSASAPDVRVANGRRIGVPAYARSLPDAFVIAMKAG</sequence>
<accession>A0A238H9M9</accession>
<evidence type="ECO:0000313" key="1">
    <source>
        <dbReference type="EMBL" id="SMG02059.1"/>
    </source>
</evidence>
<proteinExistence type="predicted"/>
<organism evidence="1 2">
    <name type="scientific">Burkholderia singularis</name>
    <dbReference type="NCBI Taxonomy" id="1503053"/>
    <lineage>
        <taxon>Bacteria</taxon>
        <taxon>Pseudomonadati</taxon>
        <taxon>Pseudomonadota</taxon>
        <taxon>Betaproteobacteria</taxon>
        <taxon>Burkholderiales</taxon>
        <taxon>Burkholderiaceae</taxon>
        <taxon>Burkholderia</taxon>
        <taxon>pseudomallei group</taxon>
    </lineage>
</organism>
<dbReference type="AlphaFoldDB" id="A0A238H9M9"/>
<dbReference type="EMBL" id="FXAN01000088">
    <property type="protein sequence ID" value="SMG02059.1"/>
    <property type="molecule type" value="Genomic_DNA"/>
</dbReference>
<gene>
    <name evidence="1" type="ORF">BSIN_4820</name>
</gene>
<name>A0A238H9M9_9BURK</name>
<dbReference type="Proteomes" id="UP000198460">
    <property type="component" value="Unassembled WGS sequence"/>
</dbReference>